<accession>A0A1D9GC75</accession>
<proteinExistence type="predicted"/>
<dbReference type="EMBL" id="CP017708">
    <property type="protein sequence ID" value="AOY84970.2"/>
    <property type="molecule type" value="Genomic_DNA"/>
</dbReference>
<name>A0A1D9GC75_MOOP1</name>
<reference evidence="2" key="1">
    <citation type="journal article" date="2017" name="Proc. Natl. Acad. Sci. U.S.A.">
        <title>Comparative genomics uncovers the prolific and distinctive metabolic potential of the cyanobacterial genus Moorea.</title>
        <authorList>
            <person name="Leao T."/>
            <person name="Castelao G."/>
            <person name="Korobeynikov A."/>
            <person name="Monroe E.A."/>
            <person name="Podell S."/>
            <person name="Glukhov E."/>
            <person name="Allen E.E."/>
            <person name="Gerwick W.H."/>
            <person name="Gerwick L."/>
        </authorList>
    </citation>
    <scope>NUCLEOTIDE SEQUENCE</scope>
    <source>
        <strain evidence="2">JHB</strain>
    </source>
</reference>
<protein>
    <submittedName>
        <fullName evidence="2">Uncharacterized protein</fullName>
    </submittedName>
</protein>
<reference evidence="2" key="2">
    <citation type="submission" date="2022-10" db="EMBL/GenBank/DDBJ databases">
        <authorList>
            <person name="Ngo T.-E."/>
        </authorList>
    </citation>
    <scope>NUCLEOTIDE SEQUENCE</scope>
    <source>
        <strain evidence="2">JHB</strain>
    </source>
</reference>
<evidence type="ECO:0000313" key="2">
    <source>
        <dbReference type="EMBL" id="AOY84970.2"/>
    </source>
</evidence>
<dbReference type="Proteomes" id="UP000176944">
    <property type="component" value="Chromosome"/>
</dbReference>
<feature type="region of interest" description="Disordered" evidence="1">
    <location>
        <begin position="39"/>
        <end position="69"/>
    </location>
</feature>
<gene>
    <name evidence="2" type="ORF">BJP36_30570</name>
</gene>
<organism evidence="2">
    <name type="scientific">Moorena producens (strain JHB)</name>
    <dbReference type="NCBI Taxonomy" id="1454205"/>
    <lineage>
        <taxon>Bacteria</taxon>
        <taxon>Bacillati</taxon>
        <taxon>Cyanobacteriota</taxon>
        <taxon>Cyanophyceae</taxon>
        <taxon>Coleofasciculales</taxon>
        <taxon>Coleofasciculaceae</taxon>
        <taxon>Moorena</taxon>
    </lineage>
</organism>
<evidence type="ECO:0000256" key="1">
    <source>
        <dbReference type="SAM" id="MobiDB-lite"/>
    </source>
</evidence>
<sequence length="132" mass="14640">MAVLNPMDEYQNQIMALSHRVDTLCEAIEKLSLKVSEGLSELKNSSRQETEESQPTGQPIPRTHESQSAINLLTQHKDVLIDNNSGLGSFSKNSNNNISADIQVQRLTAQLTAAYNRIAALEEQLLAQRIHS</sequence>
<dbReference type="AlphaFoldDB" id="A0A1D9GC75"/>